<dbReference type="KEGG" id="amob:HG15A2_33700"/>
<dbReference type="InterPro" id="IPR027417">
    <property type="entry name" value="P-loop_NTPase"/>
</dbReference>
<evidence type="ECO:0000313" key="2">
    <source>
        <dbReference type="Proteomes" id="UP000319852"/>
    </source>
</evidence>
<evidence type="ECO:0000313" key="1">
    <source>
        <dbReference type="EMBL" id="QDT00035.1"/>
    </source>
</evidence>
<name>A0A517MYS6_9BACT</name>
<organism evidence="1 2">
    <name type="scientific">Adhaeretor mobilis</name>
    <dbReference type="NCBI Taxonomy" id="1930276"/>
    <lineage>
        <taxon>Bacteria</taxon>
        <taxon>Pseudomonadati</taxon>
        <taxon>Planctomycetota</taxon>
        <taxon>Planctomycetia</taxon>
        <taxon>Pirellulales</taxon>
        <taxon>Lacipirellulaceae</taxon>
        <taxon>Adhaeretor</taxon>
    </lineage>
</organism>
<proteinExistence type="predicted"/>
<dbReference type="PANTHER" id="PTHR36451:SF1">
    <property type="entry name" value="OMEGA-HYDROXY-BETA-DIHYDROMENAQUINONE-9 SULFOTRANSFERASE STF3"/>
    <property type="match status" value="1"/>
</dbReference>
<protein>
    <submittedName>
        <fullName evidence="1">Sulfotransferase domain protein</fullName>
    </submittedName>
</protein>
<dbReference type="AlphaFoldDB" id="A0A517MYS6"/>
<dbReference type="SUPFAM" id="SSF52540">
    <property type="entry name" value="P-loop containing nucleoside triphosphate hydrolases"/>
    <property type="match status" value="1"/>
</dbReference>
<dbReference type="GO" id="GO:0016740">
    <property type="term" value="F:transferase activity"/>
    <property type="evidence" value="ECO:0007669"/>
    <property type="project" value="UniProtKB-KW"/>
</dbReference>
<dbReference type="Proteomes" id="UP000319852">
    <property type="component" value="Chromosome"/>
</dbReference>
<dbReference type="PANTHER" id="PTHR36451">
    <property type="entry name" value="PAPS-DEPENDENT SULFOTRANSFERASE STF3"/>
    <property type="match status" value="1"/>
</dbReference>
<dbReference type="EMBL" id="CP036263">
    <property type="protein sequence ID" value="QDT00035.1"/>
    <property type="molecule type" value="Genomic_DNA"/>
</dbReference>
<dbReference type="InterPro" id="IPR052736">
    <property type="entry name" value="Stf3_sulfotransferase"/>
</dbReference>
<gene>
    <name evidence="1" type="ORF">HG15A2_33700</name>
</gene>
<keyword evidence="1" id="KW-0808">Transferase</keyword>
<keyword evidence="2" id="KW-1185">Reference proteome</keyword>
<reference evidence="1 2" key="1">
    <citation type="submission" date="2019-02" db="EMBL/GenBank/DDBJ databases">
        <title>Deep-cultivation of Planctomycetes and their phenomic and genomic characterization uncovers novel biology.</title>
        <authorList>
            <person name="Wiegand S."/>
            <person name="Jogler M."/>
            <person name="Boedeker C."/>
            <person name="Pinto D."/>
            <person name="Vollmers J."/>
            <person name="Rivas-Marin E."/>
            <person name="Kohn T."/>
            <person name="Peeters S.H."/>
            <person name="Heuer A."/>
            <person name="Rast P."/>
            <person name="Oberbeckmann S."/>
            <person name="Bunk B."/>
            <person name="Jeske O."/>
            <person name="Meyerdierks A."/>
            <person name="Storesund J.E."/>
            <person name="Kallscheuer N."/>
            <person name="Luecker S."/>
            <person name="Lage O.M."/>
            <person name="Pohl T."/>
            <person name="Merkel B.J."/>
            <person name="Hornburger P."/>
            <person name="Mueller R.-W."/>
            <person name="Bruemmer F."/>
            <person name="Labrenz M."/>
            <person name="Spormann A.M."/>
            <person name="Op den Camp H."/>
            <person name="Overmann J."/>
            <person name="Amann R."/>
            <person name="Jetten M.S.M."/>
            <person name="Mascher T."/>
            <person name="Medema M.H."/>
            <person name="Devos D.P."/>
            <person name="Kaster A.-K."/>
            <person name="Ovreas L."/>
            <person name="Rohde M."/>
            <person name="Galperin M.Y."/>
            <person name="Jogler C."/>
        </authorList>
    </citation>
    <scope>NUCLEOTIDE SEQUENCE [LARGE SCALE GENOMIC DNA]</scope>
    <source>
        <strain evidence="1 2">HG15A2</strain>
    </source>
</reference>
<sequence length="341" mass="39917">MCLAVSAMSFVNSGLALGDRACYSRKVSRVTFDKPPVFILGHWRSGTTFLHELLIRDPRHNYPTTYQCFVPHHFLLTEKLIAPCTEFLLPRRRPMDNMVAGWHRPQEDEFALQIMGVPSPYASMMFPKHGEVHREYLTLKELPEEHRTAWKRQLMQFFQRIALRDQRRLVVKSPPHTARLATLLEMFPDAKFIHITRHPAELFASTVRLWRSLNSVQGVHVPKDEAWVEDYVIDSFERMYEAFAEDRALLGNDQLAEVRYEDLAANPKAEVQRVYEELDLGGFDPAEPTIDAYLDQISNYRPNQHEIDESISQKLQQRWAWYYEEYGYELAASDRDSTARR</sequence>
<accession>A0A517MYS6</accession>
<dbReference type="Pfam" id="PF13469">
    <property type="entry name" value="Sulfotransfer_3"/>
    <property type="match status" value="1"/>
</dbReference>
<dbReference type="Gene3D" id="3.40.50.300">
    <property type="entry name" value="P-loop containing nucleotide triphosphate hydrolases"/>
    <property type="match status" value="1"/>
</dbReference>